<accession>A0A7W7RZ90</accession>
<dbReference type="AlphaFoldDB" id="A0A7W7RZ90"/>
<sequence length="84" mass="9246">MEAGVQGLAEPFHRLRELSHRDGEGTWFSCELRLTPEAADAMETETVLAVDLNLEAGEIERLRTVLGMIFHAGASDLMPSLMGF</sequence>
<protein>
    <submittedName>
        <fullName evidence="1">Uncharacterized protein</fullName>
    </submittedName>
</protein>
<organism evidence="1 2">
    <name type="scientific">Streptosporangium album</name>
    <dbReference type="NCBI Taxonomy" id="47479"/>
    <lineage>
        <taxon>Bacteria</taxon>
        <taxon>Bacillati</taxon>
        <taxon>Actinomycetota</taxon>
        <taxon>Actinomycetes</taxon>
        <taxon>Streptosporangiales</taxon>
        <taxon>Streptosporangiaceae</taxon>
        <taxon>Streptosporangium</taxon>
    </lineage>
</organism>
<dbReference type="EMBL" id="JACHJU010000002">
    <property type="protein sequence ID" value="MBB4940969.1"/>
    <property type="molecule type" value="Genomic_DNA"/>
</dbReference>
<proteinExistence type="predicted"/>
<dbReference type="Proteomes" id="UP000534286">
    <property type="component" value="Unassembled WGS sequence"/>
</dbReference>
<name>A0A7W7RZ90_9ACTN</name>
<reference evidence="1 2" key="1">
    <citation type="submission" date="2020-08" db="EMBL/GenBank/DDBJ databases">
        <title>Sequencing the genomes of 1000 actinobacteria strains.</title>
        <authorList>
            <person name="Klenk H.-P."/>
        </authorList>
    </citation>
    <scope>NUCLEOTIDE SEQUENCE [LARGE SCALE GENOMIC DNA]</scope>
    <source>
        <strain evidence="1 2">DSM 43023</strain>
    </source>
</reference>
<gene>
    <name evidence="1" type="ORF">FHR32_005346</name>
</gene>
<comment type="caution">
    <text evidence="1">The sequence shown here is derived from an EMBL/GenBank/DDBJ whole genome shotgun (WGS) entry which is preliminary data.</text>
</comment>
<keyword evidence="2" id="KW-1185">Reference proteome</keyword>
<dbReference type="RefSeq" id="WP_184757102.1">
    <property type="nucleotide sequence ID" value="NZ_BAABEK010000004.1"/>
</dbReference>
<evidence type="ECO:0000313" key="2">
    <source>
        <dbReference type="Proteomes" id="UP000534286"/>
    </source>
</evidence>
<evidence type="ECO:0000313" key="1">
    <source>
        <dbReference type="EMBL" id="MBB4940969.1"/>
    </source>
</evidence>